<protein>
    <submittedName>
        <fullName evidence="1">Uncharacterized protein</fullName>
    </submittedName>
</protein>
<dbReference type="AlphaFoldDB" id="A0A366HIM3"/>
<dbReference type="EMBL" id="QNRR01000007">
    <property type="protein sequence ID" value="RBP41449.1"/>
    <property type="molecule type" value="Genomic_DNA"/>
</dbReference>
<comment type="caution">
    <text evidence="1">The sequence shown here is derived from an EMBL/GenBank/DDBJ whole genome shotgun (WGS) entry which is preliminary data.</text>
</comment>
<accession>A0A366HIM3</accession>
<evidence type="ECO:0000313" key="1">
    <source>
        <dbReference type="EMBL" id="RBP41449.1"/>
    </source>
</evidence>
<keyword evidence="2" id="KW-1185">Reference proteome</keyword>
<organism evidence="1 2">
    <name type="scientific">Roseimicrobium gellanilyticum</name>
    <dbReference type="NCBI Taxonomy" id="748857"/>
    <lineage>
        <taxon>Bacteria</taxon>
        <taxon>Pseudomonadati</taxon>
        <taxon>Verrucomicrobiota</taxon>
        <taxon>Verrucomicrobiia</taxon>
        <taxon>Verrucomicrobiales</taxon>
        <taxon>Verrucomicrobiaceae</taxon>
        <taxon>Roseimicrobium</taxon>
    </lineage>
</organism>
<gene>
    <name evidence="1" type="ORF">DES53_107281</name>
</gene>
<proteinExistence type="predicted"/>
<dbReference type="Proteomes" id="UP000253426">
    <property type="component" value="Unassembled WGS sequence"/>
</dbReference>
<reference evidence="1 2" key="1">
    <citation type="submission" date="2018-06" db="EMBL/GenBank/DDBJ databases">
        <title>Genomic Encyclopedia of Type Strains, Phase IV (KMG-IV): sequencing the most valuable type-strain genomes for metagenomic binning, comparative biology and taxonomic classification.</title>
        <authorList>
            <person name="Goeker M."/>
        </authorList>
    </citation>
    <scope>NUCLEOTIDE SEQUENCE [LARGE SCALE GENOMIC DNA]</scope>
    <source>
        <strain evidence="1 2">DSM 25532</strain>
    </source>
</reference>
<name>A0A366HIM3_9BACT</name>
<sequence>MLFDQTLRQNSSPKLSGESEFVFLNRSSRQEFDTVRCMLEQLASAYPQDALPELRSRVRCGDDTLFHSAVFELLVYSILKKLGYDLQPHPELANGSTARPDFLVTGQDGFQFYLEAVLASEEGGTLSGKSRMIETTLDAIREARHDNFWVDIQHSGLPQTQPSKRKLISAVLKWLDTLDPDKVPRHPDEFATNNFFWEHEDWKLRLRPRPISQRNRGKSKSLIGITQRPLSFVTHSDPIREAIVSKGHRYGQLDKPLLIAVNFSTPFLDRLDEVQALFGTETFRIDIANESEPVTTERLPNGAWLGRGGPQYTRVSGA</sequence>
<evidence type="ECO:0000313" key="2">
    <source>
        <dbReference type="Proteomes" id="UP000253426"/>
    </source>
</evidence>